<keyword evidence="2" id="KW-1185">Reference proteome</keyword>
<sequence>MREKGPLPEQALGDPATPRSDGFSLGASLVFAATGAAPFGIGHKVRGRIVHGEPDLSRCRTPCVGLVTTCLVKDPADRPSPDQVLIALSTLIGVQERTLVEITAELPTVQEETR</sequence>
<dbReference type="RefSeq" id="WP_231332247.1">
    <property type="nucleotide sequence ID" value="NZ_CP059572.1"/>
</dbReference>
<reference evidence="1" key="1">
    <citation type="submission" date="2020-07" db="EMBL/GenBank/DDBJ databases">
        <authorList>
            <person name="Tarantini F.S."/>
            <person name="Hong K.W."/>
            <person name="Chan K.G."/>
        </authorList>
    </citation>
    <scope>NUCLEOTIDE SEQUENCE</scope>
    <source>
        <strain evidence="1">32-07</strain>
    </source>
</reference>
<dbReference type="Gene3D" id="1.10.510.10">
    <property type="entry name" value="Transferase(Phosphotransferase) domain 1"/>
    <property type="match status" value="1"/>
</dbReference>
<evidence type="ECO:0000313" key="2">
    <source>
        <dbReference type="Proteomes" id="UP001049518"/>
    </source>
</evidence>
<protein>
    <recommendedName>
        <fullName evidence="3">Protein kinase domain-containing protein</fullName>
    </recommendedName>
</protein>
<proteinExistence type="predicted"/>
<accession>A0ABX8R5A8</accession>
<name>A0ABX8R5A8_9ACTN</name>
<dbReference type="EMBL" id="CP059572">
    <property type="protein sequence ID" value="QXJ26028.1"/>
    <property type="molecule type" value="Genomic_DNA"/>
</dbReference>
<evidence type="ECO:0000313" key="1">
    <source>
        <dbReference type="EMBL" id="QXJ26028.1"/>
    </source>
</evidence>
<dbReference type="InterPro" id="IPR011009">
    <property type="entry name" value="Kinase-like_dom_sf"/>
</dbReference>
<organism evidence="1 2">
    <name type="scientific">Actinomadura graeca</name>
    <dbReference type="NCBI Taxonomy" id="2750812"/>
    <lineage>
        <taxon>Bacteria</taxon>
        <taxon>Bacillati</taxon>
        <taxon>Actinomycetota</taxon>
        <taxon>Actinomycetes</taxon>
        <taxon>Streptosporangiales</taxon>
        <taxon>Thermomonosporaceae</taxon>
        <taxon>Actinomadura</taxon>
    </lineage>
</organism>
<dbReference type="SUPFAM" id="SSF56112">
    <property type="entry name" value="Protein kinase-like (PK-like)"/>
    <property type="match status" value="1"/>
</dbReference>
<dbReference type="Proteomes" id="UP001049518">
    <property type="component" value="Chromosome"/>
</dbReference>
<evidence type="ECO:0008006" key="3">
    <source>
        <dbReference type="Google" id="ProtNLM"/>
    </source>
</evidence>
<gene>
    <name evidence="1" type="ORF">AGRA3207_007614</name>
</gene>